<dbReference type="RefSeq" id="WP_011722513.1">
    <property type="nucleotide sequence ID" value="NC_008593.1"/>
</dbReference>
<dbReference type="eggNOG" id="COG1670">
    <property type="taxonomic scope" value="Bacteria"/>
</dbReference>
<dbReference type="SUPFAM" id="SSF55729">
    <property type="entry name" value="Acyl-CoA N-acyltransferases (Nat)"/>
    <property type="match status" value="1"/>
</dbReference>
<dbReference type="PANTHER" id="PTHR43792">
    <property type="entry name" value="GNAT FAMILY, PUTATIVE (AFU_ORTHOLOGUE AFUA_3G00765)-RELATED-RELATED"/>
    <property type="match status" value="1"/>
</dbReference>
<feature type="domain" description="N-acetyltransferase" evidence="1">
    <location>
        <begin position="9"/>
        <end position="166"/>
    </location>
</feature>
<dbReference type="PATRIC" id="fig|386415.7.peg.1550"/>
<dbReference type="Pfam" id="PF13302">
    <property type="entry name" value="Acetyltransf_3"/>
    <property type="match status" value="1"/>
</dbReference>
<proteinExistence type="predicted"/>
<dbReference type="KEGG" id="cno:NT01CX_0010"/>
<reference evidence="2 3" key="1">
    <citation type="journal article" date="2006" name="Nat. Biotechnol.">
        <title>The genome and transcriptomes of the anti-tumor agent Clostridium novyi-NT.</title>
        <authorList>
            <person name="Bettegowda C."/>
            <person name="Huang X."/>
            <person name="Lin J."/>
            <person name="Cheong I."/>
            <person name="Kohli M."/>
            <person name="Szabo S.A."/>
            <person name="Zhang X."/>
            <person name="Diaz L.A. Jr."/>
            <person name="Velculescu V.E."/>
            <person name="Parmigiani G."/>
            <person name="Kinzler K.W."/>
            <person name="Vogelstein B."/>
            <person name="Zhou S."/>
        </authorList>
    </citation>
    <scope>NUCLEOTIDE SEQUENCE [LARGE SCALE GENOMIC DNA]</scope>
    <source>
        <strain evidence="2 3">NT</strain>
    </source>
</reference>
<dbReference type="STRING" id="386415.NT01CX_0010"/>
<dbReference type="Proteomes" id="UP000008220">
    <property type="component" value="Chromosome"/>
</dbReference>
<dbReference type="EMBL" id="CP000382">
    <property type="protein sequence ID" value="ABK62229.1"/>
    <property type="molecule type" value="Genomic_DNA"/>
</dbReference>
<dbReference type="InterPro" id="IPR051531">
    <property type="entry name" value="N-acetyltransferase"/>
</dbReference>
<evidence type="ECO:0000259" key="1">
    <source>
        <dbReference type="PROSITE" id="PS51186"/>
    </source>
</evidence>
<name>A0Q1L7_CLONN</name>
<dbReference type="InterPro" id="IPR016181">
    <property type="entry name" value="Acyl_CoA_acyltransferase"/>
</dbReference>
<evidence type="ECO:0000313" key="3">
    <source>
        <dbReference type="Proteomes" id="UP000008220"/>
    </source>
</evidence>
<accession>A0Q1L7</accession>
<dbReference type="PANTHER" id="PTHR43792:SF16">
    <property type="entry name" value="N-ACETYLTRANSFERASE DOMAIN-CONTAINING PROTEIN"/>
    <property type="match status" value="1"/>
</dbReference>
<evidence type="ECO:0000313" key="2">
    <source>
        <dbReference type="EMBL" id="ABK62229.1"/>
    </source>
</evidence>
<dbReference type="InterPro" id="IPR000182">
    <property type="entry name" value="GNAT_dom"/>
</dbReference>
<dbReference type="Gene3D" id="3.40.630.30">
    <property type="match status" value="1"/>
</dbReference>
<gene>
    <name evidence="2" type="ordered locus">NT01CX_0010</name>
</gene>
<dbReference type="AlphaFoldDB" id="A0Q1L7"/>
<dbReference type="GO" id="GO:0016747">
    <property type="term" value="F:acyltransferase activity, transferring groups other than amino-acyl groups"/>
    <property type="evidence" value="ECO:0007669"/>
    <property type="project" value="InterPro"/>
</dbReference>
<keyword evidence="2" id="KW-0808">Transferase</keyword>
<keyword evidence="3" id="KW-1185">Reference proteome</keyword>
<organism evidence="2 3">
    <name type="scientific">Clostridium novyi (strain NT)</name>
    <dbReference type="NCBI Taxonomy" id="386415"/>
    <lineage>
        <taxon>Bacteria</taxon>
        <taxon>Bacillati</taxon>
        <taxon>Bacillota</taxon>
        <taxon>Clostridia</taxon>
        <taxon>Eubacteriales</taxon>
        <taxon>Clostridiaceae</taxon>
        <taxon>Clostridium</taxon>
    </lineage>
</organism>
<dbReference type="PROSITE" id="PS51186">
    <property type="entry name" value="GNAT"/>
    <property type="match status" value="1"/>
</dbReference>
<protein>
    <submittedName>
        <fullName evidence="2">Acetyltransferase, GNAT family, putative</fullName>
    </submittedName>
</protein>
<dbReference type="HOGENOM" id="CLU_013985_3_1_9"/>
<sequence length="179" mass="21197">MEVFSSERLIYLPLKEEDAEEIYKLWSNPKVIKYMVCTLKRDIDGCKKWIRRMLADVREPNIFSIKYNEKIIGVGGVPCWNKKSKKYSLHYQILEEYWNRGFGIEIAKTLSKYAFTKCGANRIGTYVVAENKSSINVLKKLGMNLLDTHIGNFKKNNKIYDEHYYEITKKQWEYKNKGE</sequence>